<dbReference type="RefSeq" id="XP_007750468.1">
    <property type="nucleotide sequence ID" value="XM_007752278.1"/>
</dbReference>
<proteinExistence type="predicted"/>
<dbReference type="AlphaFoldDB" id="W9W002"/>
<dbReference type="EMBL" id="AMGX01000028">
    <property type="protein sequence ID" value="EXJ61392.1"/>
    <property type="molecule type" value="Genomic_DNA"/>
</dbReference>
<dbReference type="GeneID" id="19196395"/>
<dbReference type="PANTHER" id="PTHR37540:SF5">
    <property type="entry name" value="TRANSCRIPTION FACTOR DOMAIN-CONTAINING PROTEIN"/>
    <property type="match status" value="1"/>
</dbReference>
<keyword evidence="3" id="KW-1185">Reference proteome</keyword>
<dbReference type="eggNOG" id="ENOG502QXU4">
    <property type="taxonomic scope" value="Eukaryota"/>
</dbReference>
<dbReference type="PANTHER" id="PTHR37540">
    <property type="entry name" value="TRANSCRIPTION FACTOR (ACR-2), PUTATIVE-RELATED-RELATED"/>
    <property type="match status" value="1"/>
</dbReference>
<name>W9W002_9EURO</name>
<dbReference type="OrthoDB" id="3469466at2759"/>
<feature type="compositionally biased region" description="Basic and acidic residues" evidence="1">
    <location>
        <begin position="75"/>
        <end position="84"/>
    </location>
</feature>
<comment type="caution">
    <text evidence="2">The sequence shown here is derived from an EMBL/GenBank/DDBJ whole genome shotgun (WGS) entry which is preliminary data.</text>
</comment>
<reference evidence="2 3" key="1">
    <citation type="submission" date="2013-03" db="EMBL/GenBank/DDBJ databases">
        <title>The Genome Sequence of Cladophialophora psammophila CBS 110553.</title>
        <authorList>
            <consortium name="The Broad Institute Genomics Platform"/>
            <person name="Cuomo C."/>
            <person name="de Hoog S."/>
            <person name="Gorbushina A."/>
            <person name="Walker B."/>
            <person name="Young S.K."/>
            <person name="Zeng Q."/>
            <person name="Gargeya S."/>
            <person name="Fitzgerald M."/>
            <person name="Haas B."/>
            <person name="Abouelleil A."/>
            <person name="Allen A.W."/>
            <person name="Alvarado L."/>
            <person name="Arachchi H.M."/>
            <person name="Berlin A.M."/>
            <person name="Chapman S.B."/>
            <person name="Gainer-Dewar J."/>
            <person name="Goldberg J."/>
            <person name="Griggs A."/>
            <person name="Gujja S."/>
            <person name="Hansen M."/>
            <person name="Howarth C."/>
            <person name="Imamovic A."/>
            <person name="Ireland A."/>
            <person name="Larimer J."/>
            <person name="McCowan C."/>
            <person name="Murphy C."/>
            <person name="Pearson M."/>
            <person name="Poon T.W."/>
            <person name="Priest M."/>
            <person name="Roberts A."/>
            <person name="Saif S."/>
            <person name="Shea T."/>
            <person name="Sisk P."/>
            <person name="Sykes S."/>
            <person name="Wortman J."/>
            <person name="Nusbaum C."/>
            <person name="Birren B."/>
        </authorList>
    </citation>
    <scope>NUCLEOTIDE SEQUENCE [LARGE SCALE GENOMIC DNA]</scope>
    <source>
        <strain evidence="2 3">CBS 110553</strain>
    </source>
</reference>
<protein>
    <recommendedName>
        <fullName evidence="4">BZIP domain-containing protein</fullName>
    </recommendedName>
</protein>
<feature type="region of interest" description="Disordered" evidence="1">
    <location>
        <begin position="1"/>
        <end position="26"/>
    </location>
</feature>
<dbReference type="STRING" id="1182543.W9W002"/>
<sequence>METQPSRVVFERRLPTEARREEDDWAGLSDARARRRIQNRLNQRSYRRRRAAEREAKRASAACRQQKPVSLAPREVVRAADQKGKGKQTASGGDAPLPDNTFGQVALHSQTELQQITSPVLGCAVLLANHGIRRVHHYARTILWPSFKHYSLETNESLTSAFFHLSMVDDLLLNSFVWTAALAMSMHLPHTAIANDAVMFACQNRAVQSIREHIDRNQVSDSLIFAVLALTIRDTDPRMAVHKAGGGEHCFGGFDPPLRSLGWIQYFSHFRWTPSHMLAVKSLVAARGGLQHVSMPGVAEQIQSTDILRASLSLCRPNFTLCRLYQHVLENHVKMVRPPRERLDEAFPTIHDTDFKDLLLDMRMYCRELERIAAESGGASEGGGGGGGDGAADDLVASSGVAWETNVYRNLIQHRLLRLPRYGSREEELCRLAAMIFSYGVIYPVARPRPLRVLAKQLRIEVEHHPSSPSIATCNGPTTAGRGAAFLLWIAVLGALASKNSDDDEAFFVDLVATCSARLEVVDFAHLRALVCRFLWLAGACDEGAYDVWAKVWGVMEHEEVRNANACLHQQQEQAQDEEEEGSGVVGSMHHVSLICAL</sequence>
<feature type="compositionally biased region" description="Basic and acidic residues" evidence="1">
    <location>
        <begin position="9"/>
        <end position="22"/>
    </location>
</feature>
<dbReference type="Proteomes" id="UP000019471">
    <property type="component" value="Unassembled WGS sequence"/>
</dbReference>
<organism evidence="2 3">
    <name type="scientific">Cladophialophora psammophila CBS 110553</name>
    <dbReference type="NCBI Taxonomy" id="1182543"/>
    <lineage>
        <taxon>Eukaryota</taxon>
        <taxon>Fungi</taxon>
        <taxon>Dikarya</taxon>
        <taxon>Ascomycota</taxon>
        <taxon>Pezizomycotina</taxon>
        <taxon>Eurotiomycetes</taxon>
        <taxon>Chaetothyriomycetidae</taxon>
        <taxon>Chaetothyriales</taxon>
        <taxon>Herpotrichiellaceae</taxon>
        <taxon>Cladophialophora</taxon>
    </lineage>
</organism>
<evidence type="ECO:0008006" key="4">
    <source>
        <dbReference type="Google" id="ProtNLM"/>
    </source>
</evidence>
<accession>W9W002</accession>
<evidence type="ECO:0000313" key="3">
    <source>
        <dbReference type="Proteomes" id="UP000019471"/>
    </source>
</evidence>
<dbReference type="HOGENOM" id="CLU_032147_0_0_1"/>
<gene>
    <name evidence="2" type="ORF">A1O5_11706</name>
</gene>
<feature type="region of interest" description="Disordered" evidence="1">
    <location>
        <begin position="39"/>
        <end position="99"/>
    </location>
</feature>
<evidence type="ECO:0000256" key="1">
    <source>
        <dbReference type="SAM" id="MobiDB-lite"/>
    </source>
</evidence>
<evidence type="ECO:0000313" key="2">
    <source>
        <dbReference type="EMBL" id="EXJ61392.1"/>
    </source>
</evidence>